<evidence type="ECO:0000256" key="1">
    <source>
        <dbReference type="SAM" id="MobiDB-lite"/>
    </source>
</evidence>
<dbReference type="PANTHER" id="PTHR44329:SF6">
    <property type="entry name" value="RECEPTOR-INTERACTING SERINE_THREONINE-PROTEIN KINASE 1"/>
    <property type="match status" value="1"/>
</dbReference>
<proteinExistence type="predicted"/>
<dbReference type="Gene3D" id="1.10.510.10">
    <property type="entry name" value="Transferase(Phosphotransferase) domain 1"/>
    <property type="match status" value="1"/>
</dbReference>
<dbReference type="SUPFAM" id="SSF56112">
    <property type="entry name" value="Protein kinase-like (PK-like)"/>
    <property type="match status" value="1"/>
</dbReference>
<evidence type="ECO:0000313" key="3">
    <source>
        <dbReference type="EMBL" id="GCC37261.1"/>
    </source>
</evidence>
<dbReference type="InterPro" id="IPR051681">
    <property type="entry name" value="Ser/Thr_Kinases-Pseudokinases"/>
</dbReference>
<keyword evidence="4" id="KW-1185">Reference proteome</keyword>
<dbReference type="SMART" id="SM00220">
    <property type="entry name" value="S_TKc"/>
    <property type="match status" value="1"/>
</dbReference>
<dbReference type="InterPro" id="IPR008271">
    <property type="entry name" value="Ser/Thr_kinase_AS"/>
</dbReference>
<dbReference type="GO" id="GO:0004706">
    <property type="term" value="F:JUN kinase kinase kinase activity"/>
    <property type="evidence" value="ECO:0007669"/>
    <property type="project" value="TreeGrafter"/>
</dbReference>
<dbReference type="OMA" id="PSHYLAG"/>
<feature type="compositionally biased region" description="Polar residues" evidence="1">
    <location>
        <begin position="377"/>
        <end position="388"/>
    </location>
</feature>
<gene>
    <name evidence="3" type="ORF">chiPu_0015763</name>
</gene>
<dbReference type="InterPro" id="IPR011009">
    <property type="entry name" value="Kinase-like_dom_sf"/>
</dbReference>
<dbReference type="AlphaFoldDB" id="A0A401T3N2"/>
<dbReference type="GO" id="GO:0005524">
    <property type="term" value="F:ATP binding"/>
    <property type="evidence" value="ECO:0007669"/>
    <property type="project" value="InterPro"/>
</dbReference>
<reference evidence="3 4" key="1">
    <citation type="journal article" date="2018" name="Nat. Ecol. Evol.">
        <title>Shark genomes provide insights into elasmobranch evolution and the origin of vertebrates.</title>
        <authorList>
            <person name="Hara Y"/>
            <person name="Yamaguchi K"/>
            <person name="Onimaru K"/>
            <person name="Kadota M"/>
            <person name="Koyanagi M"/>
            <person name="Keeley SD"/>
            <person name="Tatsumi K"/>
            <person name="Tanaka K"/>
            <person name="Motone F"/>
            <person name="Kageyama Y"/>
            <person name="Nozu R"/>
            <person name="Adachi N"/>
            <person name="Nishimura O"/>
            <person name="Nakagawa R"/>
            <person name="Tanegashima C"/>
            <person name="Kiyatake I"/>
            <person name="Matsumoto R"/>
            <person name="Murakumo K"/>
            <person name="Nishida K"/>
            <person name="Terakita A"/>
            <person name="Kuratani S"/>
            <person name="Sato K"/>
            <person name="Hyodo S Kuraku.S."/>
        </authorList>
    </citation>
    <scope>NUCLEOTIDE SEQUENCE [LARGE SCALE GENOMIC DNA]</scope>
</reference>
<name>A0A401T3N2_CHIPU</name>
<accession>A0A401T3N2</accession>
<evidence type="ECO:0000313" key="4">
    <source>
        <dbReference type="Proteomes" id="UP000287033"/>
    </source>
</evidence>
<feature type="non-terminal residue" evidence="3">
    <location>
        <position position="608"/>
    </location>
</feature>
<dbReference type="OrthoDB" id="535509at2759"/>
<organism evidence="3 4">
    <name type="scientific">Chiloscyllium punctatum</name>
    <name type="common">Brownbanded bambooshark</name>
    <name type="synonym">Hemiscyllium punctatum</name>
    <dbReference type="NCBI Taxonomy" id="137246"/>
    <lineage>
        <taxon>Eukaryota</taxon>
        <taxon>Metazoa</taxon>
        <taxon>Chordata</taxon>
        <taxon>Craniata</taxon>
        <taxon>Vertebrata</taxon>
        <taxon>Chondrichthyes</taxon>
        <taxon>Elasmobranchii</taxon>
        <taxon>Galeomorphii</taxon>
        <taxon>Galeoidea</taxon>
        <taxon>Orectolobiformes</taxon>
        <taxon>Hemiscylliidae</taxon>
        <taxon>Chiloscyllium</taxon>
    </lineage>
</organism>
<dbReference type="InterPro" id="IPR000719">
    <property type="entry name" value="Prot_kinase_dom"/>
</dbReference>
<dbReference type="PROSITE" id="PS50011">
    <property type="entry name" value="PROTEIN_KINASE_DOM"/>
    <property type="match status" value="1"/>
</dbReference>
<protein>
    <recommendedName>
        <fullName evidence="2">Protein kinase domain-containing protein</fullName>
    </recommendedName>
</protein>
<dbReference type="Proteomes" id="UP000287033">
    <property type="component" value="Unassembled WGS sequence"/>
</dbReference>
<feature type="domain" description="Protein kinase" evidence="2">
    <location>
        <begin position="51"/>
        <end position="322"/>
    </location>
</feature>
<evidence type="ECO:0000259" key="2">
    <source>
        <dbReference type="PROSITE" id="PS50011"/>
    </source>
</evidence>
<dbReference type="PANTHER" id="PTHR44329">
    <property type="entry name" value="SERINE/THREONINE-PROTEIN KINASE TNNI3K-RELATED"/>
    <property type="match status" value="1"/>
</dbReference>
<dbReference type="EMBL" id="BEZZ01000970">
    <property type="protein sequence ID" value="GCC37261.1"/>
    <property type="molecule type" value="Genomic_DNA"/>
</dbReference>
<sequence>MLPVDSNGAGLPGTGTKKLLVMSKSWVSAVNESSERAVMSLNNIHIDSNELIEKQPLDSGGFGMVSLCYRKNHGLVVLKTVYTGPQRTDYNTSLLKEGKMMNELNHDRIIKLIGVILEDGNYSLVMEFMENGNLLQLLQSVPIPLSVKGRVILEIIEGMSYLHEMRIVHKDLKPENILVDTDYHIKIADLGVAIFKTWSRLTTEEQRRRSQMGSKLQNNAGTLSYLAPEHLRSLNTKATDKSDVYSFAIVVWVILTNKEPYENALNSSQVCQLVLHGERPDMNDIPVDSPECVVSLMKQCWENEPEKRLTFVGCDLQFRPFYEGNLLQDIDPDLTKLRVLSLKKPTAPRQLVKRMQSLQVDCVGEMPETPTEDEPNSLHSSQGIPASSDTRETEFTPCKLSKPAVNDPDSGIWQENDDDDLQVRRKLDEELNYHMTGSRLDASVSPHKIEKIFLERSKRVSNEPDFTNQFPLMPPSHYLAGMSSAGQSVDLYGSQVSNLSQQLLKIGDNLGTNLNYLKPIKEETSWRDASKISPSGIPTGQGASLYRTPAHIPVTETGIPQTGKPGIWFPHQHTGNESESSNYIGNVLHNLPNQLARTETNKISYFGQ</sequence>
<dbReference type="Pfam" id="PF00069">
    <property type="entry name" value="Pkinase"/>
    <property type="match status" value="1"/>
</dbReference>
<feature type="region of interest" description="Disordered" evidence="1">
    <location>
        <begin position="365"/>
        <end position="419"/>
    </location>
</feature>
<dbReference type="PROSITE" id="PS00108">
    <property type="entry name" value="PROTEIN_KINASE_ST"/>
    <property type="match status" value="1"/>
</dbReference>
<comment type="caution">
    <text evidence="3">The sequence shown here is derived from an EMBL/GenBank/DDBJ whole genome shotgun (WGS) entry which is preliminary data.</text>
</comment>
<dbReference type="STRING" id="137246.A0A401T3N2"/>
<dbReference type="FunFam" id="1.10.510.10:FF:000472">
    <property type="entry name" value="Receptor interacting serine/threonine kinase 1"/>
    <property type="match status" value="1"/>
</dbReference>